<keyword evidence="1" id="KW-1185">Reference proteome</keyword>
<dbReference type="AlphaFoldDB" id="A0A915IDL5"/>
<evidence type="ECO:0000313" key="2">
    <source>
        <dbReference type="WBParaSite" id="nRc.2.0.1.t12275-RA"/>
    </source>
</evidence>
<reference evidence="2" key="1">
    <citation type="submission" date="2022-11" db="UniProtKB">
        <authorList>
            <consortium name="WormBaseParasite"/>
        </authorList>
    </citation>
    <scope>IDENTIFICATION</scope>
</reference>
<dbReference type="Proteomes" id="UP000887565">
    <property type="component" value="Unplaced"/>
</dbReference>
<evidence type="ECO:0000313" key="1">
    <source>
        <dbReference type="Proteomes" id="UP000887565"/>
    </source>
</evidence>
<accession>A0A915IDL5</accession>
<organism evidence="1 2">
    <name type="scientific">Romanomermis culicivorax</name>
    <name type="common">Nematode worm</name>
    <dbReference type="NCBI Taxonomy" id="13658"/>
    <lineage>
        <taxon>Eukaryota</taxon>
        <taxon>Metazoa</taxon>
        <taxon>Ecdysozoa</taxon>
        <taxon>Nematoda</taxon>
        <taxon>Enoplea</taxon>
        <taxon>Dorylaimia</taxon>
        <taxon>Mermithida</taxon>
        <taxon>Mermithoidea</taxon>
        <taxon>Mermithidae</taxon>
        <taxon>Romanomermis</taxon>
    </lineage>
</organism>
<name>A0A915IDL5_ROMCU</name>
<proteinExistence type="predicted"/>
<sequence length="422" mass="47424">LPFHAVALHPSTVSNFKIRPRHICAQGYKPGSYTLRKRCQKEAIPRDHTLLPSGSSSPNAATAARGMLSFDQIMPPLTTNITQSSALPAIQEQVQSTNARSAALAEQMQQLISTTTATAVAHNPPIPRLPLVTSWFHGKEMCDVYIINKTLSETELALAFGRLPVHIKPKAPSTVTLCNHEFSRTACRENEVSRPMPQRWLPPMVNPFGFSNYPPDDYYDHPQPGYDLPCTSHREEDSRVKTIVDNMHPLAINGSATNKHLLRFFICLENKFRYDASNHIKIRALHRLTLNTLSDVIQNMMQEQAKSFTNVQQSANAVAKARSIPNTIKAKIGTADHPILVNQADHETPAPRSPQPFNHHFNRRCSMDQSQPHYHNCMLSTDRRLQNLMPAPNKFVSFQPPQPDPPPQLQPCTEMLLEQLIQ</sequence>
<dbReference type="WBParaSite" id="nRc.2.0.1.t12275-RA">
    <property type="protein sequence ID" value="nRc.2.0.1.t12275-RA"/>
    <property type="gene ID" value="nRc.2.0.1.g12275"/>
</dbReference>
<protein>
    <submittedName>
        <fullName evidence="2">Uncharacterized protein</fullName>
    </submittedName>
</protein>